<keyword evidence="1" id="KW-0802">TPR repeat</keyword>
<dbReference type="RefSeq" id="WP_110067433.1">
    <property type="nucleotide sequence ID" value="NZ_QGTW01000019.1"/>
</dbReference>
<dbReference type="OrthoDB" id="2364593at2"/>
<evidence type="ECO:0000313" key="3">
    <source>
        <dbReference type="Proteomes" id="UP000247150"/>
    </source>
</evidence>
<dbReference type="Proteomes" id="UP000247150">
    <property type="component" value="Unassembled WGS sequence"/>
</dbReference>
<feature type="repeat" description="TPR" evidence="1">
    <location>
        <begin position="20"/>
        <end position="53"/>
    </location>
</feature>
<dbReference type="InterPro" id="IPR011990">
    <property type="entry name" value="TPR-like_helical_dom_sf"/>
</dbReference>
<evidence type="ECO:0000313" key="2">
    <source>
        <dbReference type="EMBL" id="PWW19679.1"/>
    </source>
</evidence>
<dbReference type="PROSITE" id="PS50005">
    <property type="entry name" value="TPR"/>
    <property type="match status" value="1"/>
</dbReference>
<organism evidence="2 3">
    <name type="scientific">Cytobacillus oceanisediminis</name>
    <dbReference type="NCBI Taxonomy" id="665099"/>
    <lineage>
        <taxon>Bacteria</taxon>
        <taxon>Bacillati</taxon>
        <taxon>Bacillota</taxon>
        <taxon>Bacilli</taxon>
        <taxon>Bacillales</taxon>
        <taxon>Bacillaceae</taxon>
        <taxon>Cytobacillus</taxon>
    </lineage>
</organism>
<sequence>MDKRERKKPNSKIILFPGIEKRLLEKGLESFQQRRYQESIRFFEEAMEIEPDNTDIHIGLVLAYFEAGGLHKAKELANKMLQTGIGDYIQVMDLYLMILVQLHQYSEIVATIEVLLEEREIPKEKFEHFSRMLEFSRKMASSKPEEREKEDPPIEEFKNKKLNLFSYKDQNEQMQLAAQLAEHNIRPYVEEIKAYLESREGHPFFKTMLLNVLSEHEYDKEVLLRKFDKSIQVKPSELPPVHQQPQLLTIISRLGAQLEQEDPILYENTKSLIQRHFFMLYPLEVHPANAASWAAAYHSLANEYHGLGDSNAKLGQIYGAPEEEVEQALAYIRKIEEISYPNI</sequence>
<comment type="caution">
    <text evidence="2">The sequence shown here is derived from an EMBL/GenBank/DDBJ whole genome shotgun (WGS) entry which is preliminary data.</text>
</comment>
<accession>A0A2V2ZIE2</accession>
<proteinExistence type="predicted"/>
<dbReference type="EMBL" id="QGTW01000019">
    <property type="protein sequence ID" value="PWW19679.1"/>
    <property type="molecule type" value="Genomic_DNA"/>
</dbReference>
<dbReference type="Gene3D" id="1.25.40.10">
    <property type="entry name" value="Tetratricopeptide repeat domain"/>
    <property type="match status" value="1"/>
</dbReference>
<dbReference type="Pfam" id="PF14559">
    <property type="entry name" value="TPR_19"/>
    <property type="match status" value="1"/>
</dbReference>
<name>A0A2V2ZIE2_9BACI</name>
<reference evidence="2 3" key="1">
    <citation type="submission" date="2018-05" db="EMBL/GenBank/DDBJ databases">
        <title>Freshwater and sediment microbial communities from various areas in North America, analyzing microbe dynamics in response to fracking.</title>
        <authorList>
            <person name="Lamendella R."/>
        </authorList>
    </citation>
    <scope>NUCLEOTIDE SEQUENCE [LARGE SCALE GENOMIC DNA]</scope>
    <source>
        <strain evidence="2 3">15_TX</strain>
    </source>
</reference>
<gene>
    <name evidence="2" type="ORF">DFO73_11962</name>
</gene>
<dbReference type="SUPFAM" id="SSF48452">
    <property type="entry name" value="TPR-like"/>
    <property type="match status" value="1"/>
</dbReference>
<dbReference type="InterPro" id="IPR019734">
    <property type="entry name" value="TPR_rpt"/>
</dbReference>
<dbReference type="AlphaFoldDB" id="A0A2V2ZIE2"/>
<protein>
    <submittedName>
        <fullName evidence="2">Tetratricopeptide repeat protein</fullName>
    </submittedName>
</protein>
<evidence type="ECO:0000256" key="1">
    <source>
        <dbReference type="PROSITE-ProRule" id="PRU00339"/>
    </source>
</evidence>